<evidence type="ECO:0000313" key="16">
    <source>
        <dbReference type="Proteomes" id="UP000541610"/>
    </source>
</evidence>
<dbReference type="Proteomes" id="UP000541610">
    <property type="component" value="Unassembled WGS sequence"/>
</dbReference>
<comment type="subcellular location">
    <subcellularLocation>
        <location evidence="2">Mitochondrion matrix</location>
    </subcellularLocation>
</comment>
<dbReference type="EC" id="2.3.1.168" evidence="9"/>
<keyword evidence="7" id="KW-0496">Mitochondrion</keyword>
<dbReference type="Pfam" id="PF00364">
    <property type="entry name" value="Biotin_lipoyl"/>
    <property type="match status" value="2"/>
</dbReference>
<dbReference type="InterPro" id="IPR050743">
    <property type="entry name" value="2-oxoacid_DH_E2_comp"/>
</dbReference>
<evidence type="ECO:0000256" key="1">
    <source>
        <dbReference type="ARBA" id="ARBA00001938"/>
    </source>
</evidence>
<dbReference type="EMBL" id="JABANP010000348">
    <property type="protein sequence ID" value="KAF4683740.1"/>
    <property type="molecule type" value="Genomic_DNA"/>
</dbReference>
<dbReference type="Pfam" id="PF25789">
    <property type="entry name" value="TPR_NAA35"/>
    <property type="match status" value="1"/>
</dbReference>
<name>A0A7J6NJR6_PEROL</name>
<dbReference type="Gene3D" id="3.30.559.10">
    <property type="entry name" value="Chloramphenicol acetyltransferase-like domain"/>
    <property type="match status" value="1"/>
</dbReference>
<dbReference type="PROSITE" id="PS50968">
    <property type="entry name" value="BIOTINYL_LIPOYL"/>
    <property type="match status" value="2"/>
</dbReference>
<gene>
    <name evidence="15" type="ORF">FOZ60_008658</name>
</gene>
<dbReference type="FunFam" id="2.40.50.100:FF:000013">
    <property type="entry name" value="Dihydrolipoamide acetyltransferase component of pyruvate dehydrogenase complex"/>
    <property type="match status" value="1"/>
</dbReference>
<dbReference type="PANTHER" id="PTHR43178">
    <property type="entry name" value="DIHYDROLIPOAMIDE ACETYLTRANSFERASE COMPONENT OF PYRUVATE DEHYDROGENASE COMPLEX"/>
    <property type="match status" value="1"/>
</dbReference>
<protein>
    <recommendedName>
        <fullName evidence="10">Lipoamide acyltransferase component of branched-chain alpha-keto acid dehydrogenase complex, mitochondrial</fullName>
        <ecNumber evidence="9">2.3.1.168</ecNumber>
    </recommendedName>
    <alternativeName>
        <fullName evidence="11">Branched-chain alpha-keto acid dehydrogenase complex component E2</fullName>
    </alternativeName>
</protein>
<dbReference type="FunFam" id="3.30.559.10:FF:000007">
    <property type="entry name" value="Dihydrolipoamide acetyltransferase component of pyruvate dehydrogenase complex"/>
    <property type="match status" value="1"/>
</dbReference>
<dbReference type="AlphaFoldDB" id="A0A7J6NJR6"/>
<dbReference type="GO" id="GO:0005759">
    <property type="term" value="C:mitochondrial matrix"/>
    <property type="evidence" value="ECO:0007669"/>
    <property type="project" value="UniProtKB-SubCell"/>
</dbReference>
<evidence type="ECO:0000259" key="13">
    <source>
        <dbReference type="PROSITE" id="PS50968"/>
    </source>
</evidence>
<keyword evidence="5" id="KW-0450">Lipoyl</keyword>
<dbReference type="InterPro" id="IPR001078">
    <property type="entry name" value="2-oxoacid_DH_actylTfrase"/>
</dbReference>
<feature type="region of interest" description="Disordered" evidence="12">
    <location>
        <begin position="685"/>
        <end position="719"/>
    </location>
</feature>
<evidence type="ECO:0000256" key="7">
    <source>
        <dbReference type="ARBA" id="ARBA00023128"/>
    </source>
</evidence>
<evidence type="ECO:0000256" key="10">
    <source>
        <dbReference type="ARBA" id="ARBA00039275"/>
    </source>
</evidence>
<comment type="cofactor">
    <cofactor evidence="1">
        <name>(R)-lipoate</name>
        <dbReference type="ChEBI" id="CHEBI:83088"/>
    </cofactor>
</comment>
<feature type="domain" description="Lipoyl-binding" evidence="13">
    <location>
        <begin position="608"/>
        <end position="684"/>
    </location>
</feature>
<proteinExistence type="inferred from homology"/>
<dbReference type="InterPro" id="IPR004167">
    <property type="entry name" value="PSBD"/>
</dbReference>
<feature type="region of interest" description="Disordered" evidence="12">
    <location>
        <begin position="234"/>
        <end position="254"/>
    </location>
</feature>
<dbReference type="Pfam" id="PF02817">
    <property type="entry name" value="E3_binding"/>
    <property type="match status" value="1"/>
</dbReference>
<keyword evidence="4" id="KW-0808">Transferase</keyword>
<evidence type="ECO:0000256" key="8">
    <source>
        <dbReference type="ARBA" id="ARBA00023315"/>
    </source>
</evidence>
<dbReference type="GO" id="GO:0031405">
    <property type="term" value="F:lipoic acid binding"/>
    <property type="evidence" value="ECO:0007669"/>
    <property type="project" value="TreeGrafter"/>
</dbReference>
<dbReference type="OrthoDB" id="269405at2759"/>
<dbReference type="InterPro" id="IPR036625">
    <property type="entry name" value="E3-bd_dom_sf"/>
</dbReference>
<dbReference type="Pfam" id="PF04112">
    <property type="entry name" value="Mak10"/>
    <property type="match status" value="1"/>
</dbReference>
<dbReference type="Gene3D" id="4.10.320.10">
    <property type="entry name" value="E3-binding domain"/>
    <property type="match status" value="1"/>
</dbReference>
<evidence type="ECO:0000256" key="2">
    <source>
        <dbReference type="ARBA" id="ARBA00004305"/>
    </source>
</evidence>
<feature type="compositionally biased region" description="Basic and acidic residues" evidence="12">
    <location>
        <begin position="694"/>
        <end position="709"/>
    </location>
</feature>
<dbReference type="GO" id="GO:0043754">
    <property type="term" value="F:dihydrolipoamide branched chain acyltransferase activity"/>
    <property type="evidence" value="ECO:0007669"/>
    <property type="project" value="UniProtKB-EC"/>
</dbReference>
<feature type="domain" description="Peripheral subunit-binding (PSBD)" evidence="14">
    <location>
        <begin position="838"/>
        <end position="875"/>
    </location>
</feature>
<dbReference type="InterPro" id="IPR000089">
    <property type="entry name" value="Biotin_lipoyl"/>
</dbReference>
<dbReference type="SUPFAM" id="SSF51230">
    <property type="entry name" value="Single hybrid motif"/>
    <property type="match status" value="2"/>
</dbReference>
<dbReference type="InterPro" id="IPR057982">
    <property type="entry name" value="TPR_NAA35"/>
</dbReference>
<evidence type="ECO:0000256" key="11">
    <source>
        <dbReference type="ARBA" id="ARBA00042008"/>
    </source>
</evidence>
<dbReference type="PROSITE" id="PS51826">
    <property type="entry name" value="PSBD"/>
    <property type="match status" value="1"/>
</dbReference>
<comment type="caution">
    <text evidence="15">The sequence shown here is derived from an EMBL/GenBank/DDBJ whole genome shotgun (WGS) entry which is preliminary data.</text>
</comment>
<dbReference type="SUPFAM" id="SSF52777">
    <property type="entry name" value="CoA-dependent acyltransferases"/>
    <property type="match status" value="1"/>
</dbReference>
<dbReference type="Pfam" id="PF00198">
    <property type="entry name" value="2-oxoacid_dh"/>
    <property type="match status" value="1"/>
</dbReference>
<dbReference type="InterPro" id="IPR003016">
    <property type="entry name" value="2-oxoA_DH_lipoyl-BS"/>
</dbReference>
<evidence type="ECO:0000256" key="5">
    <source>
        <dbReference type="ARBA" id="ARBA00022823"/>
    </source>
</evidence>
<evidence type="ECO:0000256" key="6">
    <source>
        <dbReference type="ARBA" id="ARBA00022946"/>
    </source>
</evidence>
<dbReference type="InterPro" id="IPR057983">
    <property type="entry name" value="NAA35-like_N"/>
</dbReference>
<dbReference type="PROSITE" id="PS00189">
    <property type="entry name" value="LIPOYL"/>
    <property type="match status" value="2"/>
</dbReference>
<evidence type="ECO:0000256" key="4">
    <source>
        <dbReference type="ARBA" id="ARBA00022679"/>
    </source>
</evidence>
<evidence type="ECO:0000259" key="14">
    <source>
        <dbReference type="PROSITE" id="PS51826"/>
    </source>
</evidence>
<organism evidence="15 16">
    <name type="scientific">Perkinsus olseni</name>
    <name type="common">Perkinsus atlanticus</name>
    <dbReference type="NCBI Taxonomy" id="32597"/>
    <lineage>
        <taxon>Eukaryota</taxon>
        <taxon>Sar</taxon>
        <taxon>Alveolata</taxon>
        <taxon>Perkinsozoa</taxon>
        <taxon>Perkinsea</taxon>
        <taxon>Perkinsida</taxon>
        <taxon>Perkinsidae</taxon>
        <taxon>Perkinsus</taxon>
    </lineage>
</organism>
<dbReference type="GO" id="GO:0016407">
    <property type="term" value="F:acetyltransferase activity"/>
    <property type="evidence" value="ECO:0007669"/>
    <property type="project" value="TreeGrafter"/>
</dbReference>
<dbReference type="CDD" id="cd06849">
    <property type="entry name" value="lipoyl_domain"/>
    <property type="match status" value="2"/>
</dbReference>
<reference evidence="15 16" key="1">
    <citation type="submission" date="2020-04" db="EMBL/GenBank/DDBJ databases">
        <title>Perkinsus olseni comparative genomics.</title>
        <authorList>
            <person name="Bogema D.R."/>
        </authorList>
    </citation>
    <scope>NUCLEOTIDE SEQUENCE [LARGE SCALE GENOMIC DNA]</scope>
    <source>
        <strain evidence="15">00978-12</strain>
    </source>
</reference>
<dbReference type="Gene3D" id="2.40.50.100">
    <property type="match status" value="2"/>
</dbReference>
<evidence type="ECO:0000256" key="9">
    <source>
        <dbReference type="ARBA" id="ARBA00038880"/>
    </source>
</evidence>
<keyword evidence="8" id="KW-0012">Acyltransferase</keyword>
<keyword evidence="6" id="KW-0809">Transit peptide</keyword>
<dbReference type="GO" id="GO:0031417">
    <property type="term" value="C:NatC complex"/>
    <property type="evidence" value="ECO:0007669"/>
    <property type="project" value="InterPro"/>
</dbReference>
<evidence type="ECO:0000256" key="3">
    <source>
        <dbReference type="ARBA" id="ARBA00007317"/>
    </source>
</evidence>
<sequence>MPAATVAYTQHNDGDWTDITDTLTNACSSMKLGQLVHGDDYSPFEAMSAIELMQPKMDVGLHQTPDVKTVMAESGELSDDDAKYVADGMIAMVYLYFNGNTTLQTVWSCLLCHDLGSVHHEGLKYFLNLALRCSWLARDIMLESEVVADEDAPLALLGAALDQKKLPAVADCLGGRIAAFEALEKILESVQTSKGEGCTMATVSEVLDALQMAGRDAVLAEDEDRRKQLDRLFDASINNNDMPPGPPRQVPSLSREDAYSSMDSLLTDVGYAFEGPIEGWSVHDAREVGSGSSRFANLLVMADEIPSSLWAYRGDVWSAHKEFSAGVLSNCVRITQLRARTLLKSRSRQHRAIPKLIPEYNIMQSQAFGMDEMLEINYGKRLPYNKSTWTWVTDQAISLMQIEMQLTFELGLADSEEMPMLLWFEDYLIGVRLYALREMASALDLASKPRHVRRSERKNRQLPPPEPTNDMALLQARMEIIQGSFRMLLALQYIGLMSAPTEAAAKSIASRFAVRIQTLISSYRLPHELTFADFLQSTAMAVTGKDQSDTNMGLQQIVLNSIESMNRTGFFLDQVGKRSMADSRTRRNVQQMRRVILSNILVLKQLAAGSIDQASATASASLKVPSNLITVALGDKIEEMDRLCTVESDKAAVDITSRYGGTVKRLLFDVNSIAKVGDVLLEIEEGEPDGVEETPAKESSDSVSEKEETSEALAAPPQTSGQIVPFHLADIGEGISEVAIMEWHVGEGDRVEEMDRLCTVESDKAVVDITSRYNGVIRRLGYKVGDTAKVGSVLVDIEVERLDGEEGQPVAAGKVEQPEAVEKGSELNRASKAEGRALAIPMVRQAAKEKGIDINSVLGTGPNGRVVMEDILKATEAATKVDEVAPVAKAQDTSESYRVSLTRGVAAAMVKSMTASLAAPHMNLGEEIRVDELLRVQANLKKLVQGPPHNLPSITLTAIMIKALSLSLLKHETLNSKIDPSGEFFTVYRPHNISMAVDSPSGLVVPNVKGVEKKSLVHIQKDILEIQERAAAGRLTLDDVHGGTVSFSNVGVIGGTYSKSILFDGQALIGGAGRIRTLPRFTDDGSEVYPAKIVNVSWSADHRHIDGATVARFSNTFKGYLENPASMILDTA</sequence>
<feature type="domain" description="Lipoyl-binding" evidence="13">
    <location>
        <begin position="723"/>
        <end position="798"/>
    </location>
</feature>
<dbReference type="InterPro" id="IPR023213">
    <property type="entry name" value="CAT-like_dom_sf"/>
</dbReference>
<dbReference type="PANTHER" id="PTHR43178:SF5">
    <property type="entry name" value="LIPOAMIDE ACYLTRANSFERASE COMPONENT OF BRANCHED-CHAIN ALPHA-KETO ACID DEHYDROGENASE COMPLEX, MITOCHONDRIAL"/>
    <property type="match status" value="1"/>
</dbReference>
<evidence type="ECO:0000256" key="12">
    <source>
        <dbReference type="SAM" id="MobiDB-lite"/>
    </source>
</evidence>
<dbReference type="InterPro" id="IPR011053">
    <property type="entry name" value="Single_hybrid_motif"/>
</dbReference>
<evidence type="ECO:0000313" key="15">
    <source>
        <dbReference type="EMBL" id="KAF4683740.1"/>
    </source>
</evidence>
<comment type="similarity">
    <text evidence="3">Belongs to the 2-oxoacid dehydrogenase family.</text>
</comment>
<dbReference type="SUPFAM" id="SSF47005">
    <property type="entry name" value="Peripheral subunit-binding domain of 2-oxo acid dehydrogenase complex"/>
    <property type="match status" value="1"/>
</dbReference>
<accession>A0A7J6NJR6</accession>